<name>A0A822ZHN8_NELNU</name>
<proteinExistence type="predicted"/>
<reference evidence="1 2" key="1">
    <citation type="journal article" date="2020" name="Mol. Biol. Evol.">
        <title>Distinct Expression and Methylation Patterns for Genes with Different Fates following a Single Whole-Genome Duplication in Flowering Plants.</title>
        <authorList>
            <person name="Shi T."/>
            <person name="Rahmani R.S."/>
            <person name="Gugger P.F."/>
            <person name="Wang M."/>
            <person name="Li H."/>
            <person name="Zhang Y."/>
            <person name="Li Z."/>
            <person name="Wang Q."/>
            <person name="Van de Peer Y."/>
            <person name="Marchal K."/>
            <person name="Chen J."/>
        </authorList>
    </citation>
    <scope>NUCLEOTIDE SEQUENCE [LARGE SCALE GENOMIC DNA]</scope>
    <source>
        <tissue evidence="1">Leaf</tissue>
    </source>
</reference>
<evidence type="ECO:0000313" key="2">
    <source>
        <dbReference type="Proteomes" id="UP000607653"/>
    </source>
</evidence>
<accession>A0A822ZHN8</accession>
<dbReference type="PANTHER" id="PTHR33734:SF11">
    <property type="entry name" value="LYSM DOMAIN-CONTAINING GPI-ANCHORED PROTEIN 2"/>
    <property type="match status" value="1"/>
</dbReference>
<dbReference type="Proteomes" id="UP000607653">
    <property type="component" value="Unassembled WGS sequence"/>
</dbReference>
<keyword evidence="2" id="KW-1185">Reference proteome</keyword>
<comment type="caution">
    <text evidence="1">The sequence shown here is derived from an EMBL/GenBank/DDBJ whole genome shotgun (WGS) entry which is preliminary data.</text>
</comment>
<organism evidence="1 2">
    <name type="scientific">Nelumbo nucifera</name>
    <name type="common">Sacred lotus</name>
    <dbReference type="NCBI Taxonomy" id="4432"/>
    <lineage>
        <taxon>Eukaryota</taxon>
        <taxon>Viridiplantae</taxon>
        <taxon>Streptophyta</taxon>
        <taxon>Embryophyta</taxon>
        <taxon>Tracheophyta</taxon>
        <taxon>Spermatophyta</taxon>
        <taxon>Magnoliopsida</taxon>
        <taxon>Proteales</taxon>
        <taxon>Nelumbonaceae</taxon>
        <taxon>Nelumbo</taxon>
    </lineage>
</organism>
<evidence type="ECO:0000313" key="1">
    <source>
        <dbReference type="EMBL" id="DAD42955.1"/>
    </source>
</evidence>
<sequence>MASYRAPNKTTLGSIQMLFGVENLSSLLGANSIPLFTSSNQTVAAGEMIKIPFYGSSLEKIARESWVTEYSLMTANGISNSGDVREGQVPDIPLQGNFLSTVTGWDWFESR</sequence>
<dbReference type="PANTHER" id="PTHR33734">
    <property type="entry name" value="LYSM DOMAIN-CONTAINING GPI-ANCHORED PROTEIN 2"/>
    <property type="match status" value="1"/>
</dbReference>
<dbReference type="CDD" id="cd00118">
    <property type="entry name" value="LysM"/>
    <property type="match status" value="1"/>
</dbReference>
<evidence type="ECO:0008006" key="3">
    <source>
        <dbReference type="Google" id="ProtNLM"/>
    </source>
</evidence>
<gene>
    <name evidence="1" type="ORF">HUJ06_001185</name>
</gene>
<dbReference type="AlphaFoldDB" id="A0A822ZHN8"/>
<dbReference type="EMBL" id="DUZY01000006">
    <property type="protein sequence ID" value="DAD42955.1"/>
    <property type="molecule type" value="Genomic_DNA"/>
</dbReference>
<protein>
    <recommendedName>
        <fullName evidence="3">LysM domain-containing protein</fullName>
    </recommendedName>
</protein>
<dbReference type="InterPro" id="IPR018392">
    <property type="entry name" value="LysM"/>
</dbReference>